<comment type="function">
    <text evidence="10">F(1)F(0) ATP synthase produces ATP from ADP in the presence of a proton or sodium gradient. F-type ATPases consist of two structural domains, F(1) containing the extramembraneous catalytic core and F(0) containing the membrane proton channel, linked together by a central stalk and a peripheral stalk. During catalysis, ATP synthesis in the catalytic domain of F(1) is coupled via a rotary mechanism of the central stalk subunits to proton translocation.</text>
</comment>
<dbReference type="Pfam" id="PF00430">
    <property type="entry name" value="ATP-synt_B"/>
    <property type="match status" value="1"/>
</dbReference>
<gene>
    <name evidence="14" type="primary">atpF</name>
</gene>
<evidence type="ECO:0000256" key="12">
    <source>
        <dbReference type="SAM" id="Coils"/>
    </source>
</evidence>
<protein>
    <submittedName>
        <fullName evidence="14">ATP synthase CF0 subunit I</fullName>
    </submittedName>
</protein>
<keyword evidence="14" id="KW-0934">Plastid</keyword>
<keyword evidence="8 13" id="KW-0472">Membrane</keyword>
<reference evidence="14" key="2">
    <citation type="submission" date="2019-04" db="EMBL/GenBank/DDBJ databases">
        <authorList>
            <person name="Pasella M."/>
        </authorList>
    </citation>
    <scope>NUCLEOTIDE SEQUENCE</scope>
</reference>
<evidence type="ECO:0000256" key="1">
    <source>
        <dbReference type="ARBA" id="ARBA00004167"/>
    </source>
</evidence>
<geneLocation type="plastid" evidence="14"/>
<keyword evidence="9" id="KW-0066">ATP synthesis</keyword>
<keyword evidence="7 11" id="KW-0406">Ion transport</keyword>
<keyword evidence="3 11" id="KW-0138">CF(0)</keyword>
<comment type="subcellular location">
    <subcellularLocation>
        <location evidence="1">Membrane</location>
        <topology evidence="1">Single-pass membrane protein</topology>
    </subcellularLocation>
</comment>
<evidence type="ECO:0000313" key="14">
    <source>
        <dbReference type="EMBL" id="QCI06734.1"/>
    </source>
</evidence>
<name>A0A4D6WS78_9FLOR</name>
<keyword evidence="6 13" id="KW-1133">Transmembrane helix</keyword>
<dbReference type="PANTHER" id="PTHR34264">
    <property type="entry name" value="ATP SYNTHASE SUBUNIT B, CHLOROPLASTIC"/>
    <property type="match status" value="1"/>
</dbReference>
<dbReference type="PANTHER" id="PTHR34264:SF3">
    <property type="entry name" value="ATP SYNTHASE SUBUNIT B, CHLOROPLASTIC"/>
    <property type="match status" value="1"/>
</dbReference>
<dbReference type="GO" id="GO:0015078">
    <property type="term" value="F:proton transmembrane transporter activity"/>
    <property type="evidence" value="ECO:0007669"/>
    <property type="project" value="InterPro"/>
</dbReference>
<evidence type="ECO:0000256" key="4">
    <source>
        <dbReference type="ARBA" id="ARBA00022692"/>
    </source>
</evidence>
<dbReference type="EMBL" id="MK814659">
    <property type="protein sequence ID" value="QCI06734.1"/>
    <property type="molecule type" value="Genomic_DNA"/>
</dbReference>
<keyword evidence="5 11" id="KW-0375">Hydrogen ion transport</keyword>
<organism evidence="14">
    <name type="scientific">Gayliella sp</name>
    <dbReference type="NCBI Taxonomy" id="2575623"/>
    <lineage>
        <taxon>Eukaryota</taxon>
        <taxon>Rhodophyta</taxon>
        <taxon>Florideophyceae</taxon>
        <taxon>Rhodymeniophycidae</taxon>
        <taxon>Ceramiales</taxon>
        <taxon>Ceramiaceae</taxon>
        <taxon>Gayliella</taxon>
    </lineage>
</organism>
<evidence type="ECO:0000256" key="9">
    <source>
        <dbReference type="ARBA" id="ARBA00023310"/>
    </source>
</evidence>
<keyword evidence="4 11" id="KW-0812">Transmembrane</keyword>
<evidence type="ECO:0000256" key="5">
    <source>
        <dbReference type="ARBA" id="ARBA00022781"/>
    </source>
</evidence>
<feature type="transmembrane region" description="Helical" evidence="13">
    <location>
        <begin position="30"/>
        <end position="54"/>
    </location>
</feature>
<dbReference type="CDD" id="cd06503">
    <property type="entry name" value="ATP-synt_Fo_b"/>
    <property type="match status" value="1"/>
</dbReference>
<keyword evidence="12" id="KW-0175">Coiled coil</keyword>
<sequence length="179" mass="19968">MDNSYIVNLICEQSNASGFGLNANFLEANVINILLLLFGLIYVLKQFLGSILITRQEKVLFAIRECEERLQQASSRLEESEKQLNQTQVIINQIFSDAEATAEKVSQSILDKGQIDVDKLIDSSKASIILAENQVKQQIKQNITNLAIQKVSLQLKSTIDASMQAQILDNNISKLKGEI</sequence>
<dbReference type="AlphaFoldDB" id="A0A4D6WS78"/>
<evidence type="ECO:0000256" key="8">
    <source>
        <dbReference type="ARBA" id="ARBA00023136"/>
    </source>
</evidence>
<dbReference type="HAMAP" id="MF_01398">
    <property type="entry name" value="ATP_synth_b_bprime"/>
    <property type="match status" value="1"/>
</dbReference>
<accession>A0A4D6WS78</accession>
<evidence type="ECO:0000256" key="7">
    <source>
        <dbReference type="ARBA" id="ARBA00023065"/>
    </source>
</evidence>
<dbReference type="InterPro" id="IPR002146">
    <property type="entry name" value="ATP_synth_b/b'su_bac/chlpt"/>
</dbReference>
<evidence type="ECO:0000256" key="6">
    <source>
        <dbReference type="ARBA" id="ARBA00022989"/>
    </source>
</evidence>
<evidence type="ECO:0000256" key="13">
    <source>
        <dbReference type="SAM" id="Phobius"/>
    </source>
</evidence>
<evidence type="ECO:0000256" key="11">
    <source>
        <dbReference type="RuleBase" id="RU003848"/>
    </source>
</evidence>
<comment type="similarity">
    <text evidence="11">Belongs to the ATPase B chain family.</text>
</comment>
<evidence type="ECO:0000256" key="3">
    <source>
        <dbReference type="ARBA" id="ARBA00022547"/>
    </source>
</evidence>
<proteinExistence type="inferred from homology"/>
<evidence type="ECO:0000256" key="10">
    <source>
        <dbReference type="ARBA" id="ARBA00025198"/>
    </source>
</evidence>
<dbReference type="GO" id="GO:0015986">
    <property type="term" value="P:proton motive force-driven ATP synthesis"/>
    <property type="evidence" value="ECO:0007669"/>
    <property type="project" value="InterPro"/>
</dbReference>
<reference evidence="14" key="1">
    <citation type="journal article" date="2019" name="Mol. Phylogenet. Evol.">
        <title>Morphological evolution and classification of the red algal order Ceramiales inferred using plastid phylogenomics.</title>
        <authorList>
            <person name="Diaz-Tapia P."/>
            <person name="Pasella M.M."/>
            <person name="Verbruggen H."/>
            <person name="Maggs C.A."/>
        </authorList>
    </citation>
    <scope>NUCLEOTIDE SEQUENCE</scope>
</reference>
<feature type="coiled-coil region" evidence="12">
    <location>
        <begin position="63"/>
        <end position="90"/>
    </location>
</feature>
<evidence type="ECO:0000256" key="2">
    <source>
        <dbReference type="ARBA" id="ARBA00022448"/>
    </source>
</evidence>
<dbReference type="GO" id="GO:0045259">
    <property type="term" value="C:proton-transporting ATP synthase complex"/>
    <property type="evidence" value="ECO:0007669"/>
    <property type="project" value="UniProtKB-KW"/>
</dbReference>
<keyword evidence="2 11" id="KW-0813">Transport</keyword>